<dbReference type="SUPFAM" id="SSF103473">
    <property type="entry name" value="MFS general substrate transporter"/>
    <property type="match status" value="2"/>
</dbReference>
<dbReference type="InterPro" id="IPR020846">
    <property type="entry name" value="MFS_dom"/>
</dbReference>
<proteinExistence type="inferred from homology"/>
<feature type="domain" description="Major facilitator superfamily (MFS) profile" evidence="8">
    <location>
        <begin position="79"/>
        <end position="419"/>
    </location>
</feature>
<feature type="transmembrane region" description="Helical" evidence="7">
    <location>
        <begin position="75"/>
        <end position="100"/>
    </location>
</feature>
<dbReference type="EMBL" id="JAPDRL010000070">
    <property type="protein sequence ID" value="KAJ9660019.1"/>
    <property type="molecule type" value="Genomic_DNA"/>
</dbReference>
<evidence type="ECO:0000256" key="4">
    <source>
        <dbReference type="ARBA" id="ARBA00022692"/>
    </source>
</evidence>
<accession>A0ABQ9NJY6</accession>
<sequence>METKDEHLAAIAERGSVARASFNRMHDFPTGKRGSFSRASFAKANLQMIPPDTTHLEMVDEVADDSIENVKTGPFVWLCAFAASIAGSLFGYDTGIISAVLVYLHTDLDNREMGTSEKEAITSLCSAGAFVGAILAGLTADKFGRKGAIYVGCVLFLVGAILQAVSWSFAQMCVGRLVVGFGVGSAAMVVPLYIAELAPANLRGRMIGLNNMSITGGQVISYGVGAAFANVDHGWREEATRVIQRIYKHATPEQVQAKVNLIDFIAILLISELCFIPINTDTLELEDRRVSAPAIVVLVFIICTDFFRMEVRAMGTMWMTCCNWAPNVIVSSTFLSMMKGITPSGAFGFYAAVCGIGWLLIIFFYPEVSGLTLEETHEVFQHGFGVRYARKLRKERKDVIKARKEYEKRHGGGTMAMGH</sequence>
<dbReference type="InterPro" id="IPR003663">
    <property type="entry name" value="Sugar/inositol_transpt"/>
</dbReference>
<dbReference type="PRINTS" id="PR00171">
    <property type="entry name" value="SUGRTRNSPORT"/>
</dbReference>
<keyword evidence="6 7" id="KW-0472">Membrane</keyword>
<protein>
    <recommendedName>
        <fullName evidence="8">Major facilitator superfamily (MFS) profile domain-containing protein</fullName>
    </recommendedName>
</protein>
<dbReference type="InterPro" id="IPR036259">
    <property type="entry name" value="MFS_trans_sf"/>
</dbReference>
<dbReference type="PANTHER" id="PTHR48020:SF22">
    <property type="entry name" value="MAJOR FACILITATOR SUPERFAMILY (MFS) PROFILE DOMAIN-CONTAINING PROTEIN-RELATED"/>
    <property type="match status" value="1"/>
</dbReference>
<dbReference type="InterPro" id="IPR005828">
    <property type="entry name" value="MFS_sugar_transport-like"/>
</dbReference>
<evidence type="ECO:0000256" key="6">
    <source>
        <dbReference type="ARBA" id="ARBA00023136"/>
    </source>
</evidence>
<feature type="transmembrane region" description="Helical" evidence="7">
    <location>
        <begin position="290"/>
        <end position="307"/>
    </location>
</feature>
<dbReference type="Pfam" id="PF00083">
    <property type="entry name" value="Sugar_tr"/>
    <property type="match status" value="2"/>
</dbReference>
<evidence type="ECO:0000256" key="3">
    <source>
        <dbReference type="ARBA" id="ARBA00022448"/>
    </source>
</evidence>
<evidence type="ECO:0000259" key="8">
    <source>
        <dbReference type="PROSITE" id="PS50850"/>
    </source>
</evidence>
<keyword evidence="10" id="KW-1185">Reference proteome</keyword>
<gene>
    <name evidence="9" type="ORF">H2201_007124</name>
</gene>
<evidence type="ECO:0000313" key="9">
    <source>
        <dbReference type="EMBL" id="KAJ9660019.1"/>
    </source>
</evidence>
<dbReference type="InterPro" id="IPR005829">
    <property type="entry name" value="Sugar_transporter_CS"/>
</dbReference>
<name>A0ABQ9NJY6_9PEZI</name>
<dbReference type="Proteomes" id="UP001172684">
    <property type="component" value="Unassembled WGS sequence"/>
</dbReference>
<keyword evidence="4 7" id="KW-0812">Transmembrane</keyword>
<dbReference type="PROSITE" id="PS00216">
    <property type="entry name" value="SUGAR_TRANSPORT_1"/>
    <property type="match status" value="1"/>
</dbReference>
<evidence type="ECO:0000313" key="10">
    <source>
        <dbReference type="Proteomes" id="UP001172684"/>
    </source>
</evidence>
<evidence type="ECO:0000256" key="7">
    <source>
        <dbReference type="SAM" id="Phobius"/>
    </source>
</evidence>
<evidence type="ECO:0000256" key="2">
    <source>
        <dbReference type="ARBA" id="ARBA00010992"/>
    </source>
</evidence>
<feature type="transmembrane region" description="Helical" evidence="7">
    <location>
        <begin position="147"/>
        <end position="170"/>
    </location>
</feature>
<evidence type="ECO:0000256" key="5">
    <source>
        <dbReference type="ARBA" id="ARBA00022989"/>
    </source>
</evidence>
<dbReference type="PROSITE" id="PS50850">
    <property type="entry name" value="MFS"/>
    <property type="match status" value="1"/>
</dbReference>
<comment type="similarity">
    <text evidence="2">Belongs to the major facilitator superfamily. Sugar transporter (TC 2.A.1.1) family.</text>
</comment>
<comment type="subcellular location">
    <subcellularLocation>
        <location evidence="1">Membrane</location>
        <topology evidence="1">Multi-pass membrane protein</topology>
    </subcellularLocation>
</comment>
<organism evidence="9 10">
    <name type="scientific">Coniosporium apollinis</name>
    <dbReference type="NCBI Taxonomy" id="61459"/>
    <lineage>
        <taxon>Eukaryota</taxon>
        <taxon>Fungi</taxon>
        <taxon>Dikarya</taxon>
        <taxon>Ascomycota</taxon>
        <taxon>Pezizomycotina</taxon>
        <taxon>Dothideomycetes</taxon>
        <taxon>Dothideomycetes incertae sedis</taxon>
        <taxon>Coniosporium</taxon>
    </lineage>
</organism>
<feature type="transmembrane region" description="Helical" evidence="7">
    <location>
        <begin position="347"/>
        <end position="365"/>
    </location>
</feature>
<reference evidence="9" key="1">
    <citation type="submission" date="2022-10" db="EMBL/GenBank/DDBJ databases">
        <title>Culturing micro-colonial fungi from biological soil crusts in the Mojave desert and describing Neophaeococcomyces mojavensis, and introducing the new genera and species Taxawa tesnikishii.</title>
        <authorList>
            <person name="Kurbessoian T."/>
            <person name="Stajich J.E."/>
        </authorList>
    </citation>
    <scope>NUCLEOTIDE SEQUENCE</scope>
    <source>
        <strain evidence="9">TK_1</strain>
    </source>
</reference>
<comment type="caution">
    <text evidence="9">The sequence shown here is derived from an EMBL/GenBank/DDBJ whole genome shotgun (WGS) entry which is preliminary data.</text>
</comment>
<dbReference type="PROSITE" id="PS00217">
    <property type="entry name" value="SUGAR_TRANSPORT_2"/>
    <property type="match status" value="1"/>
</dbReference>
<feature type="transmembrane region" description="Helical" evidence="7">
    <location>
        <begin position="261"/>
        <end position="278"/>
    </location>
</feature>
<dbReference type="PANTHER" id="PTHR48020">
    <property type="entry name" value="PROTON MYO-INOSITOL COTRANSPORTER"/>
    <property type="match status" value="1"/>
</dbReference>
<evidence type="ECO:0000256" key="1">
    <source>
        <dbReference type="ARBA" id="ARBA00004141"/>
    </source>
</evidence>
<feature type="transmembrane region" description="Helical" evidence="7">
    <location>
        <begin position="176"/>
        <end position="195"/>
    </location>
</feature>
<keyword evidence="3" id="KW-0813">Transport</keyword>
<dbReference type="InterPro" id="IPR050814">
    <property type="entry name" value="Myo-inositol_Transporter"/>
</dbReference>
<dbReference type="Gene3D" id="1.20.1250.20">
    <property type="entry name" value="MFS general substrate transporter like domains"/>
    <property type="match status" value="2"/>
</dbReference>
<keyword evidence="5 7" id="KW-1133">Transmembrane helix</keyword>